<proteinExistence type="predicted"/>
<protein>
    <recommendedName>
        <fullName evidence="4">DUF2523 domain-containing protein</fullName>
    </recommendedName>
</protein>
<keyword evidence="1" id="KW-1133">Transmembrane helix</keyword>
<keyword evidence="1" id="KW-0472">Membrane</keyword>
<reference evidence="3" key="1">
    <citation type="journal article" date="2019" name="Int. J. Syst. Evol. Microbiol.">
        <title>The Global Catalogue of Microorganisms (GCM) 10K type strain sequencing project: providing services to taxonomists for standard genome sequencing and annotation.</title>
        <authorList>
            <consortium name="The Broad Institute Genomics Platform"/>
            <consortium name="The Broad Institute Genome Sequencing Center for Infectious Disease"/>
            <person name="Wu L."/>
            <person name="Ma J."/>
        </authorList>
    </citation>
    <scope>NUCLEOTIDE SEQUENCE [LARGE SCALE GENOMIC DNA]</scope>
    <source>
        <strain evidence="3">JCM 17839</strain>
    </source>
</reference>
<dbReference type="Proteomes" id="UP001500731">
    <property type="component" value="Unassembled WGS sequence"/>
</dbReference>
<feature type="transmembrane region" description="Helical" evidence="1">
    <location>
        <begin position="53"/>
        <end position="73"/>
    </location>
</feature>
<keyword evidence="3" id="KW-1185">Reference proteome</keyword>
<evidence type="ECO:0000256" key="1">
    <source>
        <dbReference type="SAM" id="Phobius"/>
    </source>
</evidence>
<sequence>MISEFFLGLAQQFVTWLAGLFGTWTPPQQLTDMATGVSNLVTTFASLGVWVDWGVLGACVTAAVAAWGIVLGIKVVRAVAAHIPAIGGAGD</sequence>
<evidence type="ECO:0000313" key="2">
    <source>
        <dbReference type="EMBL" id="GAA4483968.1"/>
    </source>
</evidence>
<accession>A0ABP8PAE4</accession>
<dbReference type="EMBL" id="BAABGP010000010">
    <property type="protein sequence ID" value="GAA4483968.1"/>
    <property type="molecule type" value="Genomic_DNA"/>
</dbReference>
<gene>
    <name evidence="2" type="ORF">GCM10023171_16260</name>
</gene>
<evidence type="ECO:0008006" key="4">
    <source>
        <dbReference type="Google" id="ProtNLM"/>
    </source>
</evidence>
<evidence type="ECO:0000313" key="3">
    <source>
        <dbReference type="Proteomes" id="UP001500731"/>
    </source>
</evidence>
<keyword evidence="1" id="KW-0812">Transmembrane</keyword>
<name>A0ABP8PAE4_9MICO</name>
<organism evidence="2 3">
    <name type="scientific">Microbacterium panaciterrae</name>
    <dbReference type="NCBI Taxonomy" id="985759"/>
    <lineage>
        <taxon>Bacteria</taxon>
        <taxon>Bacillati</taxon>
        <taxon>Actinomycetota</taxon>
        <taxon>Actinomycetes</taxon>
        <taxon>Micrococcales</taxon>
        <taxon>Microbacteriaceae</taxon>
        <taxon>Microbacterium</taxon>
    </lineage>
</organism>
<dbReference type="RefSeq" id="WP_345185969.1">
    <property type="nucleotide sequence ID" value="NZ_BAABGP010000010.1"/>
</dbReference>
<comment type="caution">
    <text evidence="2">The sequence shown here is derived from an EMBL/GenBank/DDBJ whole genome shotgun (WGS) entry which is preliminary data.</text>
</comment>